<dbReference type="PANTHER" id="PTHR48101:SF1">
    <property type="entry name" value="METHYLMALONYL-COA MUTASE, LARGE SUBUNIT"/>
    <property type="match status" value="1"/>
</dbReference>
<comment type="caution">
    <text evidence="2">The sequence shown here is derived from an EMBL/GenBank/DDBJ whole genome shotgun (WGS) entry which is preliminary data.</text>
</comment>
<dbReference type="InterPro" id="IPR006099">
    <property type="entry name" value="MeMalonylCoA_mutase_a/b_cat"/>
</dbReference>
<dbReference type="SUPFAM" id="SSF51703">
    <property type="entry name" value="Cobalamin (vitamin B12)-dependent enzymes"/>
    <property type="match status" value="1"/>
</dbReference>
<accession>A0A930YU76</accession>
<organism evidence="2 3">
    <name type="scientific">Planobacterium oryzisoli</name>
    <dbReference type="NCBI Taxonomy" id="2771435"/>
    <lineage>
        <taxon>Bacteria</taxon>
        <taxon>Pseudomonadati</taxon>
        <taxon>Bacteroidota</taxon>
        <taxon>Flavobacteriia</taxon>
        <taxon>Flavobacteriales</taxon>
        <taxon>Weeksellaceae</taxon>
        <taxon>Chryseobacterium group</taxon>
        <taxon>Chryseobacterium</taxon>
    </lineage>
</organism>
<dbReference type="RefSeq" id="WP_194738372.1">
    <property type="nucleotide sequence ID" value="NZ_JADKYY010000001.1"/>
</dbReference>
<dbReference type="GO" id="GO:0031419">
    <property type="term" value="F:cobalamin binding"/>
    <property type="evidence" value="ECO:0007669"/>
    <property type="project" value="InterPro"/>
</dbReference>
<proteinExistence type="predicted"/>
<dbReference type="Proteomes" id="UP000694480">
    <property type="component" value="Unassembled WGS sequence"/>
</dbReference>
<dbReference type="GO" id="GO:0016866">
    <property type="term" value="F:intramolecular transferase activity"/>
    <property type="evidence" value="ECO:0007669"/>
    <property type="project" value="InterPro"/>
</dbReference>
<dbReference type="PANTHER" id="PTHR48101">
    <property type="entry name" value="METHYLMALONYL-COA MUTASE, MITOCHONDRIAL-RELATED"/>
    <property type="match status" value="1"/>
</dbReference>
<keyword evidence="3" id="KW-1185">Reference proteome</keyword>
<dbReference type="EMBL" id="JADKYY010000001">
    <property type="protein sequence ID" value="MBF5026448.1"/>
    <property type="molecule type" value="Genomic_DNA"/>
</dbReference>
<evidence type="ECO:0000313" key="2">
    <source>
        <dbReference type="EMBL" id="MBF5026448.1"/>
    </source>
</evidence>
<reference evidence="2" key="1">
    <citation type="submission" date="2020-11" db="EMBL/GenBank/DDBJ databases">
        <title>Genome seq and assembly of Planobacterium sp.</title>
        <authorList>
            <person name="Chhetri G."/>
        </authorList>
    </citation>
    <scope>NUCLEOTIDE SEQUENCE</scope>
    <source>
        <strain evidence="2">GCR5</strain>
    </source>
</reference>
<dbReference type="Pfam" id="PF01642">
    <property type="entry name" value="MM_CoA_mutase"/>
    <property type="match status" value="1"/>
</dbReference>
<protein>
    <submittedName>
        <fullName evidence="2">Methylmalonyl-CoA mutase</fullName>
    </submittedName>
</protein>
<evidence type="ECO:0000313" key="3">
    <source>
        <dbReference type="Proteomes" id="UP000694480"/>
    </source>
</evidence>
<evidence type="ECO:0000259" key="1">
    <source>
        <dbReference type="Pfam" id="PF01642"/>
    </source>
</evidence>
<name>A0A930YU76_9FLAO</name>
<dbReference type="InterPro" id="IPR016176">
    <property type="entry name" value="Cbl-dep_enz_cat"/>
</dbReference>
<dbReference type="AlphaFoldDB" id="A0A930YU76"/>
<gene>
    <name evidence="2" type="ORF">IC612_01385</name>
</gene>
<sequence length="383" mass="43482">MEDESRRQWEALVSGQLKSPDIYSILKEENLEGLEIDPVYFTSSKEYPMVARAEEYLHLVSPYQEQSENESLLLSHNVEGLAEKNLFVDNRLLAEHILSEENRVFSLVDVFTKEGKLDQQLALELQAKGFARSLCVDISAFQNAGASIVQQLAVALSKARELVEAFSSDVLKEIIFKVAVGRNYFFELAKLRALRLVFAELCREYGAEPHDCFIFAEPSMRNKTVDESENNLIRSTYECAAAMLGGADAIYLGSFQPTERTEFSLEVSFKQQLVLSHESLLNVFDDPMAGSFYMGPLTQQVAEKTWSAFLEIEEKGGFTAQMIGGQLQRDVYEHALREQQWLKEGKITLVGVNLYPSKELTKELNTPYNPKEIRPVRLSEIYE</sequence>
<dbReference type="Gene3D" id="3.20.20.240">
    <property type="entry name" value="Methylmalonyl-CoA mutase"/>
    <property type="match status" value="1"/>
</dbReference>
<feature type="domain" description="Methylmalonyl-CoA mutase alpha/beta chain catalytic" evidence="1">
    <location>
        <begin position="136"/>
        <end position="375"/>
    </location>
</feature>